<protein>
    <submittedName>
        <fullName evidence="2">PRC-barrel domain-containing protein</fullName>
    </submittedName>
</protein>
<name>A0ABS6JXQ8_9BACI</name>
<dbReference type="Proteomes" id="UP000790580">
    <property type="component" value="Unassembled WGS sequence"/>
</dbReference>
<keyword evidence="3" id="KW-1185">Reference proteome</keyword>
<gene>
    <name evidence="2" type="ORF">KS407_13405</name>
</gene>
<dbReference type="InterPro" id="IPR014747">
    <property type="entry name" value="Bac_photo_RC_H_C"/>
</dbReference>
<dbReference type="EMBL" id="JAHQCR010000052">
    <property type="protein sequence ID" value="MBU9722429.1"/>
    <property type="molecule type" value="Genomic_DNA"/>
</dbReference>
<dbReference type="Pfam" id="PF05239">
    <property type="entry name" value="PRC"/>
    <property type="match status" value="2"/>
</dbReference>
<sequence>MLVFATQLQEFNVQATNGELGKVKDIYFDKENWTARYLVIDTRKWLPGKRVLLSPVTFDHVDFENKTVNILETKENIKDSPVVEEDEPISRRKEAILNTYFAWPHYWNHHDTTNHGAFPTPEELKHAARTEPNLTPEQEESRMLASVNEMKGDLTGFKVKTSDGKLGKVTNFIIDDNNWKLQYFVVDTKPMLHGKFTALSVDWMEEISWEEKEVIIDLPKDLVENGPFFEFNTPFTREDERRLHESYNKTPYF</sequence>
<dbReference type="Gene3D" id="3.90.50.10">
    <property type="entry name" value="Photosynthetic Reaction Center, subunit H, domain 2"/>
    <property type="match status" value="2"/>
</dbReference>
<evidence type="ECO:0000313" key="2">
    <source>
        <dbReference type="EMBL" id="MBU9722429.1"/>
    </source>
</evidence>
<comment type="caution">
    <text evidence="2">The sequence shown here is derived from an EMBL/GenBank/DDBJ whole genome shotgun (WGS) entry which is preliminary data.</text>
</comment>
<dbReference type="InterPro" id="IPR011033">
    <property type="entry name" value="PRC_barrel-like_sf"/>
</dbReference>
<evidence type="ECO:0000259" key="1">
    <source>
        <dbReference type="Pfam" id="PF05239"/>
    </source>
</evidence>
<organism evidence="2 3">
    <name type="scientific">Evansella alkalicola</name>
    <dbReference type="NCBI Taxonomy" id="745819"/>
    <lineage>
        <taxon>Bacteria</taxon>
        <taxon>Bacillati</taxon>
        <taxon>Bacillota</taxon>
        <taxon>Bacilli</taxon>
        <taxon>Bacillales</taxon>
        <taxon>Bacillaceae</taxon>
        <taxon>Evansella</taxon>
    </lineage>
</organism>
<feature type="domain" description="PRC-barrel" evidence="1">
    <location>
        <begin position="4"/>
        <end position="76"/>
    </location>
</feature>
<feature type="domain" description="PRC-barrel" evidence="1">
    <location>
        <begin position="153"/>
        <end position="222"/>
    </location>
</feature>
<reference evidence="2 3" key="1">
    <citation type="submission" date="2021-06" db="EMBL/GenBank/DDBJ databases">
        <title>Bacillus sp. RD4P76, an endophyte from a halophyte.</title>
        <authorList>
            <person name="Sun J.-Q."/>
        </authorList>
    </citation>
    <scope>NUCLEOTIDE SEQUENCE [LARGE SCALE GENOMIC DNA]</scope>
    <source>
        <strain evidence="2 3">JCM 17098</strain>
    </source>
</reference>
<proteinExistence type="predicted"/>
<dbReference type="SUPFAM" id="SSF50346">
    <property type="entry name" value="PRC-barrel domain"/>
    <property type="match status" value="2"/>
</dbReference>
<accession>A0ABS6JXQ8</accession>
<dbReference type="InterPro" id="IPR027275">
    <property type="entry name" value="PRC-brl_dom"/>
</dbReference>
<evidence type="ECO:0000313" key="3">
    <source>
        <dbReference type="Proteomes" id="UP000790580"/>
    </source>
</evidence>
<dbReference type="RefSeq" id="WP_088073717.1">
    <property type="nucleotide sequence ID" value="NZ_JAHQCR010000052.1"/>
</dbReference>